<gene>
    <name evidence="3" type="ORF">CUU66_19855</name>
</gene>
<keyword evidence="1" id="KW-0472">Membrane</keyword>
<sequence>MQQKKYQNQWEKGAQIIERQRDGITPFMAGIVTGFTMGEGSFFLAVKRSKTHKTGFNVVPTFGINLKLDDFEILEQIKNLLGCGTVLKGKKAVMYRVTKFKDVLEIVIPFFDRYPLINVKKDDFNLFKIVVFKFAYGEGKTLEGIEKMVSVRKHMNNGKSAKREN</sequence>
<keyword evidence="1" id="KW-1133">Transmembrane helix</keyword>
<dbReference type="EMBL" id="PGUY01000063">
    <property type="protein sequence ID" value="PLT28200.1"/>
    <property type="molecule type" value="Genomic_DNA"/>
</dbReference>
<reference evidence="3 4" key="1">
    <citation type="submission" date="2017-11" db="EMBL/GenBank/DDBJ databases">
        <title>Comparitive Functional Genomics of Dry Heat Resistant strains isolated from the Viking Spacecraft.</title>
        <authorList>
            <person name="Seuylemezian A."/>
            <person name="Cooper K."/>
            <person name="Vaishampayan P."/>
        </authorList>
    </citation>
    <scope>NUCLEOTIDE SEQUENCE [LARGE SCALE GENOMIC DNA]</scope>
    <source>
        <strain evidence="3 4">V1-29</strain>
    </source>
</reference>
<dbReference type="PANTHER" id="PTHR36181:SF2">
    <property type="entry name" value="INTRON-ENCODED ENDONUCLEASE AI3-RELATED"/>
    <property type="match status" value="1"/>
</dbReference>
<dbReference type="InterPro" id="IPR004860">
    <property type="entry name" value="LAGLIDADG_dom"/>
</dbReference>
<keyword evidence="4" id="KW-1185">Reference proteome</keyword>
<protein>
    <submittedName>
        <fullName evidence="3">Endonuclease</fullName>
    </submittedName>
</protein>
<keyword evidence="1" id="KW-0812">Transmembrane</keyword>
<proteinExistence type="predicted"/>
<dbReference type="RefSeq" id="WP_101645140.1">
    <property type="nucleotide sequence ID" value="NZ_PGUY01000063.1"/>
</dbReference>
<dbReference type="Gene3D" id="3.10.28.10">
    <property type="entry name" value="Homing endonucleases"/>
    <property type="match status" value="1"/>
</dbReference>
<dbReference type="AlphaFoldDB" id="A0A2N5M1G7"/>
<evidence type="ECO:0000259" key="2">
    <source>
        <dbReference type="Pfam" id="PF00961"/>
    </source>
</evidence>
<dbReference type="Pfam" id="PF00961">
    <property type="entry name" value="LAGLIDADG_1"/>
    <property type="match status" value="1"/>
</dbReference>
<accession>A0A2N5M1G7</accession>
<dbReference type="SUPFAM" id="SSF55608">
    <property type="entry name" value="Homing endonucleases"/>
    <property type="match status" value="1"/>
</dbReference>
<organism evidence="3 4">
    <name type="scientific">Peribacillus deserti</name>
    <dbReference type="NCBI Taxonomy" id="673318"/>
    <lineage>
        <taxon>Bacteria</taxon>
        <taxon>Bacillati</taxon>
        <taxon>Bacillota</taxon>
        <taxon>Bacilli</taxon>
        <taxon>Bacillales</taxon>
        <taxon>Bacillaceae</taxon>
        <taxon>Peribacillus</taxon>
    </lineage>
</organism>
<keyword evidence="3" id="KW-0255">Endonuclease</keyword>
<dbReference type="PANTHER" id="PTHR36181">
    <property type="entry name" value="INTRON-ENCODED ENDONUCLEASE AI3-RELATED"/>
    <property type="match status" value="1"/>
</dbReference>
<evidence type="ECO:0000313" key="4">
    <source>
        <dbReference type="Proteomes" id="UP000234748"/>
    </source>
</evidence>
<feature type="transmembrane region" description="Helical" evidence="1">
    <location>
        <begin position="27"/>
        <end position="46"/>
    </location>
</feature>
<comment type="caution">
    <text evidence="3">The sequence shown here is derived from an EMBL/GenBank/DDBJ whole genome shotgun (WGS) entry which is preliminary data.</text>
</comment>
<keyword evidence="3" id="KW-0378">Hydrolase</keyword>
<dbReference type="Proteomes" id="UP000234748">
    <property type="component" value="Unassembled WGS sequence"/>
</dbReference>
<feature type="domain" description="Homing endonuclease LAGLIDADG" evidence="2">
    <location>
        <begin position="33"/>
        <end position="130"/>
    </location>
</feature>
<keyword evidence="3" id="KW-0540">Nuclease</keyword>
<dbReference type="InterPro" id="IPR051289">
    <property type="entry name" value="LAGLIDADG_Endonuclease"/>
</dbReference>
<dbReference type="GO" id="GO:0004519">
    <property type="term" value="F:endonuclease activity"/>
    <property type="evidence" value="ECO:0007669"/>
    <property type="project" value="UniProtKB-KW"/>
</dbReference>
<evidence type="ECO:0000313" key="3">
    <source>
        <dbReference type="EMBL" id="PLT28200.1"/>
    </source>
</evidence>
<evidence type="ECO:0000256" key="1">
    <source>
        <dbReference type="SAM" id="Phobius"/>
    </source>
</evidence>
<dbReference type="OrthoDB" id="2952534at2"/>
<name>A0A2N5M1G7_9BACI</name>
<dbReference type="InterPro" id="IPR027434">
    <property type="entry name" value="Homing_endonucl"/>
</dbReference>